<evidence type="ECO:0000313" key="10">
    <source>
        <dbReference type="EMBL" id="KAE9098893.1"/>
    </source>
</evidence>
<evidence type="ECO:0000313" key="13">
    <source>
        <dbReference type="EMBL" id="KAE9199385.1"/>
    </source>
</evidence>
<evidence type="ECO:0000313" key="22">
    <source>
        <dbReference type="Proteomes" id="UP000440367"/>
    </source>
</evidence>
<dbReference type="Proteomes" id="UP000433483">
    <property type="component" value="Unassembled WGS sequence"/>
</dbReference>
<evidence type="ECO:0000313" key="8">
    <source>
        <dbReference type="EMBL" id="KAE9097702.1"/>
    </source>
</evidence>
<dbReference type="SUPFAM" id="SSF53098">
    <property type="entry name" value="Ribonuclease H-like"/>
    <property type="match status" value="1"/>
</dbReference>
<dbReference type="EMBL" id="QXGF01001069">
    <property type="protein sequence ID" value="KAE8932897.1"/>
    <property type="molecule type" value="Genomic_DNA"/>
</dbReference>
<evidence type="ECO:0000313" key="24">
    <source>
        <dbReference type="Proteomes" id="UP000441208"/>
    </source>
</evidence>
<evidence type="ECO:0000313" key="5">
    <source>
        <dbReference type="EMBL" id="KAE8932896.1"/>
    </source>
</evidence>
<sequence length="493" mass="55120">MTSRQLAAFFFTPLEPGHYRCNICEQTRKQAARTGYTNLMSHLQSVHPTHGEEYAEFQARNLATLEVFGFVDEVTSHMYDWLRWIVERNLPLSEVENTLTRQLVRMRPTSVSTLKTYMARVAARVGTIIAEEMGTCIGIMWDGWSCGTRHYVAVLVVYHGPNGPIERLIGLSPAEDGQTADAQIEIMAAILEVYGKTTRMIKFVVGDNCVTNQALATKLGVPLVGCASHRFNLAMVKYLTNSADLISQIRDLMTTLRLPNNAAQLALHTPLLAERSNATRWSSVWKMVDKYVRIRDAAKHVAAVEDILPRGNAHRRIVGLHAKLKELHSVCEKLQHHKRTLGEVRALFDACIKKYPIIDSYLGEDAAIVHSPVFESAVVKITSALPLSTVEQAALEPFRKSPSSEAQEPPPAGDFATQVLRQAKKPRRAQPTMADYVALLGAVPPTSNRCERLFSECKYVLEPHRAAMHPANFERLMFLKANRDLWNASTLAP</sequence>
<evidence type="ECO:0000256" key="2">
    <source>
        <dbReference type="ARBA" id="ARBA00022771"/>
    </source>
</evidence>
<dbReference type="Proteomes" id="UP000441208">
    <property type="component" value="Unassembled WGS sequence"/>
</dbReference>
<dbReference type="EMBL" id="QXGB01000994">
    <property type="protein sequence ID" value="KAE9199386.1"/>
    <property type="molecule type" value="Genomic_DNA"/>
</dbReference>
<dbReference type="EMBL" id="QXFX01001054">
    <property type="protein sequence ID" value="KAE9097702.1"/>
    <property type="molecule type" value="Genomic_DNA"/>
</dbReference>
<reference evidence="19 20" key="1">
    <citation type="submission" date="2018-08" db="EMBL/GenBank/DDBJ databases">
        <title>Genomic investigation of the strawberry pathogen Phytophthora fragariae indicates pathogenicity is determined by transcriptional variation in three key races.</title>
        <authorList>
            <person name="Adams T.M."/>
            <person name="Armitage A.D."/>
            <person name="Sobczyk M.K."/>
            <person name="Bates H.J."/>
            <person name="Dunwell J.M."/>
            <person name="Nellist C.F."/>
            <person name="Harrison R.J."/>
        </authorList>
    </citation>
    <scope>NUCLEOTIDE SEQUENCE [LARGE SCALE GENOMIC DNA]</scope>
    <source>
        <strain evidence="17 21">A4</strain>
        <strain evidence="16 22">BC-1</strain>
        <strain evidence="15 25">BC-23</strain>
        <strain evidence="13 20">NOV-27</strain>
        <strain evidence="11 23">NOV-5</strain>
        <strain evidence="9 24">NOV-71</strain>
        <strain evidence="6 19">NOV-9</strain>
        <strain evidence="7 26">ONT-3</strain>
    </source>
</reference>
<evidence type="ECO:0000259" key="4">
    <source>
        <dbReference type="Pfam" id="PF02892"/>
    </source>
</evidence>
<dbReference type="Proteomes" id="UP000488956">
    <property type="component" value="Unassembled WGS sequence"/>
</dbReference>
<dbReference type="Pfam" id="PF02892">
    <property type="entry name" value="zf-BED"/>
    <property type="match status" value="1"/>
</dbReference>
<gene>
    <name evidence="18" type="ORF">PF001_g18773</name>
    <name evidence="17" type="ORF">PF001_g18774</name>
    <name evidence="16" type="ORF">PF002_g17273</name>
    <name evidence="15" type="ORF">PF004_g14803</name>
    <name evidence="13" type="ORF">PF005_g15760</name>
    <name evidence="14" type="ORF">PF005_g15761</name>
    <name evidence="12" type="ORF">PF006_g14816</name>
    <name evidence="11" type="ORF">PF006_g14817</name>
    <name evidence="10" type="ORF">PF007_g16097</name>
    <name evidence="9" type="ORF">PF007_g16098</name>
    <name evidence="5" type="ORF">PF009_g17094</name>
    <name evidence="6" type="ORF">PF009_g17095</name>
    <name evidence="8" type="ORF">PF010_g15855</name>
    <name evidence="7" type="ORF">PF010_g15856</name>
</gene>
<dbReference type="EMBL" id="QXFZ01001018">
    <property type="protein sequence ID" value="KAE9098892.1"/>
    <property type="molecule type" value="Genomic_DNA"/>
</dbReference>
<evidence type="ECO:0000313" key="7">
    <source>
        <dbReference type="EMBL" id="KAE9097700.1"/>
    </source>
</evidence>
<dbReference type="EMBL" id="QXGA01000947">
    <property type="protein sequence ID" value="KAE9134482.1"/>
    <property type="molecule type" value="Genomic_DNA"/>
</dbReference>
<protein>
    <recommendedName>
        <fullName evidence="4">BED-type domain-containing protein</fullName>
    </recommendedName>
</protein>
<evidence type="ECO:0000313" key="17">
    <source>
        <dbReference type="EMBL" id="KAE9292319.1"/>
    </source>
</evidence>
<dbReference type="EMBL" id="QXGE01001461">
    <property type="protein sequence ID" value="KAE9292319.1"/>
    <property type="molecule type" value="Genomic_DNA"/>
</dbReference>
<name>A0A6A3EKQ2_9STRA</name>
<accession>A0A6A3EKQ2</accession>
<evidence type="ECO:0000256" key="3">
    <source>
        <dbReference type="ARBA" id="ARBA00022833"/>
    </source>
</evidence>
<evidence type="ECO:0000313" key="11">
    <source>
        <dbReference type="EMBL" id="KAE9134482.1"/>
    </source>
</evidence>
<evidence type="ECO:0000313" key="9">
    <source>
        <dbReference type="EMBL" id="KAE9098892.1"/>
    </source>
</evidence>
<dbReference type="Proteomes" id="UP000440367">
    <property type="component" value="Unassembled WGS sequence"/>
</dbReference>
<comment type="caution">
    <text evidence="6">The sequence shown here is derived from an EMBL/GenBank/DDBJ whole genome shotgun (WGS) entry which is preliminary data.</text>
</comment>
<dbReference type="Proteomes" id="UP000476176">
    <property type="component" value="Unassembled WGS sequence"/>
</dbReference>
<evidence type="ECO:0000313" key="25">
    <source>
        <dbReference type="Proteomes" id="UP000476176"/>
    </source>
</evidence>
<proteinExistence type="predicted"/>
<keyword evidence="1" id="KW-0479">Metal-binding</keyword>
<evidence type="ECO:0000313" key="6">
    <source>
        <dbReference type="EMBL" id="KAE8932897.1"/>
    </source>
</evidence>
<dbReference type="EMBL" id="QXGB01000994">
    <property type="protein sequence ID" value="KAE9199385.1"/>
    <property type="molecule type" value="Genomic_DNA"/>
</dbReference>
<dbReference type="GO" id="GO:0008270">
    <property type="term" value="F:zinc ion binding"/>
    <property type="evidence" value="ECO:0007669"/>
    <property type="project" value="UniProtKB-KW"/>
</dbReference>
<feature type="domain" description="BED-type" evidence="4">
    <location>
        <begin position="11"/>
        <end position="48"/>
    </location>
</feature>
<dbReference type="EMBL" id="QXGA01000947">
    <property type="protein sequence ID" value="KAE9134483.1"/>
    <property type="molecule type" value="Genomic_DNA"/>
</dbReference>
<dbReference type="EMBL" id="QXFX01001054">
    <property type="protein sequence ID" value="KAE9097700.1"/>
    <property type="molecule type" value="Genomic_DNA"/>
</dbReference>
<evidence type="ECO:0000313" key="18">
    <source>
        <dbReference type="EMBL" id="KAE9292323.1"/>
    </source>
</evidence>
<dbReference type="Proteomes" id="UP000440732">
    <property type="component" value="Unassembled WGS sequence"/>
</dbReference>
<evidence type="ECO:0000313" key="23">
    <source>
        <dbReference type="Proteomes" id="UP000440732"/>
    </source>
</evidence>
<dbReference type="InterPro" id="IPR003656">
    <property type="entry name" value="Znf_BED"/>
</dbReference>
<dbReference type="GO" id="GO:0003677">
    <property type="term" value="F:DNA binding"/>
    <property type="evidence" value="ECO:0007669"/>
    <property type="project" value="InterPro"/>
</dbReference>
<dbReference type="Proteomes" id="UP000429523">
    <property type="component" value="Unassembled WGS sequence"/>
</dbReference>
<keyword evidence="3" id="KW-0862">Zinc</keyword>
<evidence type="ECO:0000313" key="20">
    <source>
        <dbReference type="Proteomes" id="UP000433483"/>
    </source>
</evidence>
<evidence type="ECO:0000313" key="26">
    <source>
        <dbReference type="Proteomes" id="UP000488956"/>
    </source>
</evidence>
<evidence type="ECO:0000313" key="15">
    <source>
        <dbReference type="EMBL" id="KAE9215278.1"/>
    </source>
</evidence>
<evidence type="ECO:0000313" key="21">
    <source>
        <dbReference type="Proteomes" id="UP000437068"/>
    </source>
</evidence>
<dbReference type="OrthoDB" id="118864at2759"/>
<evidence type="ECO:0000313" key="19">
    <source>
        <dbReference type="Proteomes" id="UP000429523"/>
    </source>
</evidence>
<evidence type="ECO:0000313" key="12">
    <source>
        <dbReference type="EMBL" id="KAE9134483.1"/>
    </source>
</evidence>
<dbReference type="AlphaFoldDB" id="A0A6A3EKQ2"/>
<dbReference type="EMBL" id="QXGE01001461">
    <property type="protein sequence ID" value="KAE9292323.1"/>
    <property type="molecule type" value="Genomic_DNA"/>
</dbReference>
<keyword evidence="2" id="KW-0863">Zinc-finger</keyword>
<dbReference type="Proteomes" id="UP000437068">
    <property type="component" value="Unassembled WGS sequence"/>
</dbReference>
<evidence type="ECO:0000313" key="16">
    <source>
        <dbReference type="EMBL" id="KAE9215811.1"/>
    </source>
</evidence>
<dbReference type="EMBL" id="QXFZ01001018">
    <property type="protein sequence ID" value="KAE9098893.1"/>
    <property type="molecule type" value="Genomic_DNA"/>
</dbReference>
<evidence type="ECO:0000313" key="14">
    <source>
        <dbReference type="EMBL" id="KAE9199386.1"/>
    </source>
</evidence>
<dbReference type="EMBL" id="QXGC01000960">
    <property type="protein sequence ID" value="KAE9215278.1"/>
    <property type="molecule type" value="Genomic_DNA"/>
</dbReference>
<keyword evidence="20" id="KW-1185">Reference proteome</keyword>
<dbReference type="InterPro" id="IPR012337">
    <property type="entry name" value="RNaseH-like_sf"/>
</dbReference>
<dbReference type="PANTHER" id="PTHR40866:SF1">
    <property type="entry name" value="BED-TYPE DOMAIN-CONTAINING PROTEIN"/>
    <property type="match status" value="1"/>
</dbReference>
<evidence type="ECO:0000256" key="1">
    <source>
        <dbReference type="ARBA" id="ARBA00022723"/>
    </source>
</evidence>
<dbReference type="EMBL" id="QXGF01001069">
    <property type="protein sequence ID" value="KAE8932896.1"/>
    <property type="molecule type" value="Genomic_DNA"/>
</dbReference>
<dbReference type="PANTHER" id="PTHR40866">
    <property type="entry name" value="BED-TYPE DOMAIN-CONTAINING PROTEIN"/>
    <property type="match status" value="1"/>
</dbReference>
<organism evidence="6 19">
    <name type="scientific">Phytophthora fragariae</name>
    <dbReference type="NCBI Taxonomy" id="53985"/>
    <lineage>
        <taxon>Eukaryota</taxon>
        <taxon>Sar</taxon>
        <taxon>Stramenopiles</taxon>
        <taxon>Oomycota</taxon>
        <taxon>Peronosporomycetes</taxon>
        <taxon>Peronosporales</taxon>
        <taxon>Peronosporaceae</taxon>
        <taxon>Phytophthora</taxon>
    </lineage>
</organism>
<dbReference type="EMBL" id="QXGD01001066">
    <property type="protein sequence ID" value="KAE9215811.1"/>
    <property type="molecule type" value="Genomic_DNA"/>
</dbReference>